<evidence type="ECO:0000313" key="3">
    <source>
        <dbReference type="EMBL" id="KPV43186.1"/>
    </source>
</evidence>
<dbReference type="AlphaFoldDB" id="A0A0P9EJL7"/>
<keyword evidence="4" id="KW-1185">Reference proteome</keyword>
<organism evidence="3 4">
    <name type="scientific">Alicyclobacillus ferrooxydans</name>
    <dbReference type="NCBI Taxonomy" id="471514"/>
    <lineage>
        <taxon>Bacteria</taxon>
        <taxon>Bacillati</taxon>
        <taxon>Bacillota</taxon>
        <taxon>Bacilli</taxon>
        <taxon>Bacillales</taxon>
        <taxon>Alicyclobacillaceae</taxon>
        <taxon>Alicyclobacillus</taxon>
    </lineage>
</organism>
<dbReference type="PATRIC" id="fig|471514.4.peg.3480"/>
<reference evidence="3 4" key="1">
    <citation type="submission" date="2015-09" db="EMBL/GenBank/DDBJ databases">
        <title>Draft genome sequence of Alicyclobacillus ferrooxydans DSM 22381.</title>
        <authorList>
            <person name="Hemp J."/>
        </authorList>
    </citation>
    <scope>NUCLEOTIDE SEQUENCE [LARGE SCALE GENOMIC DNA]</scope>
    <source>
        <strain evidence="3 4">TC-34</strain>
    </source>
</reference>
<dbReference type="Proteomes" id="UP000050482">
    <property type="component" value="Unassembled WGS sequence"/>
</dbReference>
<dbReference type="EMBL" id="LJCO01000056">
    <property type="protein sequence ID" value="KPV43186.1"/>
    <property type="molecule type" value="Genomic_DNA"/>
</dbReference>
<name>A0A0P9EJL7_9BACL</name>
<protein>
    <recommendedName>
        <fullName evidence="5">DUF4367 domain-containing protein</fullName>
    </recommendedName>
</protein>
<feature type="region of interest" description="Disordered" evidence="1">
    <location>
        <begin position="44"/>
        <end position="83"/>
    </location>
</feature>
<feature type="signal peptide" evidence="2">
    <location>
        <begin position="1"/>
        <end position="21"/>
    </location>
</feature>
<evidence type="ECO:0000313" key="4">
    <source>
        <dbReference type="Proteomes" id="UP000050482"/>
    </source>
</evidence>
<evidence type="ECO:0000256" key="2">
    <source>
        <dbReference type="SAM" id="SignalP"/>
    </source>
</evidence>
<gene>
    <name evidence="3" type="ORF">AN477_13950</name>
</gene>
<proteinExistence type="predicted"/>
<evidence type="ECO:0008006" key="5">
    <source>
        <dbReference type="Google" id="ProtNLM"/>
    </source>
</evidence>
<accession>A0A0P9EJL7</accession>
<evidence type="ECO:0000256" key="1">
    <source>
        <dbReference type="SAM" id="MobiDB-lite"/>
    </source>
</evidence>
<sequence>MKRNKKWLTAGLALSIVGVLAGCATPGNTTSSKVKNLGTTSTLQLTSNSTNNVSQQTNSSTNTTNSSQNQNSGQQGGTESVKYSKTQTSLIQKAAQLNGVTMPYVPTISLKGDIFQNAGGTNTSPNSIPKDGTFSVVFKNMVFNESNTPIIGGGVVIKKQNTILKSGISAQWIEVQGKIGSPSWVLSFKDGNTYINMGTKGTKDQTLNIANSLVPLHALR</sequence>
<dbReference type="PROSITE" id="PS51257">
    <property type="entry name" value="PROKAR_LIPOPROTEIN"/>
    <property type="match status" value="1"/>
</dbReference>
<dbReference type="RefSeq" id="WP_054969781.1">
    <property type="nucleotide sequence ID" value="NZ_LJCO01000056.1"/>
</dbReference>
<comment type="caution">
    <text evidence="3">The sequence shown here is derived from an EMBL/GenBank/DDBJ whole genome shotgun (WGS) entry which is preliminary data.</text>
</comment>
<feature type="compositionally biased region" description="Low complexity" evidence="1">
    <location>
        <begin position="44"/>
        <end position="73"/>
    </location>
</feature>
<feature type="chain" id="PRO_5039725546" description="DUF4367 domain-containing protein" evidence="2">
    <location>
        <begin position="22"/>
        <end position="220"/>
    </location>
</feature>
<keyword evidence="2" id="KW-0732">Signal</keyword>